<evidence type="ECO:0000256" key="1">
    <source>
        <dbReference type="SAM" id="MobiDB-lite"/>
    </source>
</evidence>
<reference evidence="2 3" key="1">
    <citation type="submission" date="2017-12" db="EMBL/GenBank/DDBJ databases">
        <title>Streptomyces populusis sp. nov., a novel endophytic actinobacterium isolated from stems of Populus adenopoda Maxim.</title>
        <authorList>
            <person name="Wang Z."/>
        </authorList>
    </citation>
    <scope>NUCLEOTIDE SEQUENCE [LARGE SCALE GENOMIC DNA]</scope>
    <source>
        <strain evidence="2 3">A249</strain>
    </source>
</reference>
<dbReference type="EMBL" id="PJOS01000080">
    <property type="protein sequence ID" value="PKT69260.1"/>
    <property type="molecule type" value="Genomic_DNA"/>
</dbReference>
<protein>
    <submittedName>
        <fullName evidence="2">Uncharacterized protein</fullName>
    </submittedName>
</protein>
<gene>
    <name evidence="2" type="ORF">CW362_30520</name>
</gene>
<feature type="region of interest" description="Disordered" evidence="1">
    <location>
        <begin position="60"/>
        <end position="109"/>
    </location>
</feature>
<proteinExistence type="predicted"/>
<sequence>MVTASGSSWTAPFTGLSPHCFSAVHLGMPDFRISAGSRHTVLVHPDDTVGLQPLPDWENSTRCCSPSETAKRARTTCTVRPTESGTTGACATSPRSSQRHPPAPNETTS</sequence>
<evidence type="ECO:0000313" key="3">
    <source>
        <dbReference type="Proteomes" id="UP000236178"/>
    </source>
</evidence>
<name>A0A2I0SH58_9ACTN</name>
<dbReference type="Proteomes" id="UP000236178">
    <property type="component" value="Unassembled WGS sequence"/>
</dbReference>
<feature type="compositionally biased region" description="Polar residues" evidence="1">
    <location>
        <begin position="75"/>
        <end position="96"/>
    </location>
</feature>
<comment type="caution">
    <text evidence="2">The sequence shown here is derived from an EMBL/GenBank/DDBJ whole genome shotgun (WGS) entry which is preliminary data.</text>
</comment>
<organism evidence="2 3">
    <name type="scientific">Streptomyces populi</name>
    <dbReference type="NCBI Taxonomy" id="2058924"/>
    <lineage>
        <taxon>Bacteria</taxon>
        <taxon>Bacillati</taxon>
        <taxon>Actinomycetota</taxon>
        <taxon>Actinomycetes</taxon>
        <taxon>Kitasatosporales</taxon>
        <taxon>Streptomycetaceae</taxon>
        <taxon>Streptomyces</taxon>
    </lineage>
</organism>
<accession>A0A2I0SH58</accession>
<dbReference type="OrthoDB" id="3280727at2"/>
<dbReference type="AlphaFoldDB" id="A0A2I0SH58"/>
<keyword evidence="3" id="KW-1185">Reference proteome</keyword>
<evidence type="ECO:0000313" key="2">
    <source>
        <dbReference type="EMBL" id="PKT69260.1"/>
    </source>
</evidence>